<sequence>MMDSAFQRVMERRKARLLGNYRVAGKRGVEVGPLSRPVVRRDEAEVYYVDHCSTEELKAKYSGDHAHIEGIEDVDFVWRDQPLVDLIGDKAPLDFIIAAHVIEHVPDLRGWLGEMHDALKVGGRLLLIVPDKRFTFDFYRRLSSFEEVTQAWQEKRRRPGLRIVMDHFANVVTANTWALWDDYRTAEGQQYHHGPEFLEMAMRQHAEGQYVDVHAWVFTPWHFMHLMSRMVREMGLKFDLKFFMTTQDHDLEFYVQLERVKIPSTDWAAEAEKAEREALWPPGSAHIQRSEAQMVLEDQNAALRNDLLAMQSKFETLQAECQAISAQLQAERSLTMADRAKLGLRARLGRLAK</sequence>
<name>A0A838BRY7_9HYPH</name>
<keyword evidence="2" id="KW-1185">Reference proteome</keyword>
<evidence type="ECO:0000313" key="1">
    <source>
        <dbReference type="EMBL" id="MBA1157745.1"/>
    </source>
</evidence>
<dbReference type="Gene3D" id="3.40.50.150">
    <property type="entry name" value="Vaccinia Virus protein VP39"/>
    <property type="match status" value="1"/>
</dbReference>
<dbReference type="EMBL" id="JACDXJ010000001">
    <property type="protein sequence ID" value="MBA1157745.1"/>
    <property type="molecule type" value="Genomic_DNA"/>
</dbReference>
<dbReference type="CDD" id="cd02440">
    <property type="entry name" value="AdoMet_MTases"/>
    <property type="match status" value="1"/>
</dbReference>
<reference evidence="1 2" key="1">
    <citation type="submission" date="2020-07" db="EMBL/GenBank/DDBJ databases">
        <title>Draft genome and description of Microvirga mediterraneensis Marseille-Q2068 sp. nov.</title>
        <authorList>
            <person name="Boxberger M."/>
        </authorList>
    </citation>
    <scope>NUCLEOTIDE SEQUENCE [LARGE SCALE GENOMIC DNA]</scope>
    <source>
        <strain evidence="1 2">Marseille-Q2068</strain>
    </source>
</reference>
<protein>
    <submittedName>
        <fullName evidence="1">Class I SAM-dependent methyltransferase</fullName>
    </submittedName>
</protein>
<accession>A0A838BRY7</accession>
<keyword evidence="1" id="KW-0808">Transferase</keyword>
<dbReference type="Proteomes" id="UP000572984">
    <property type="component" value="Unassembled WGS sequence"/>
</dbReference>
<keyword evidence="1" id="KW-0489">Methyltransferase</keyword>
<dbReference type="AlphaFoldDB" id="A0A838BRY7"/>
<organism evidence="1 2">
    <name type="scientific">Microvirga mediterraneensis</name>
    <dbReference type="NCBI Taxonomy" id="2754695"/>
    <lineage>
        <taxon>Bacteria</taxon>
        <taxon>Pseudomonadati</taxon>
        <taxon>Pseudomonadota</taxon>
        <taxon>Alphaproteobacteria</taxon>
        <taxon>Hyphomicrobiales</taxon>
        <taxon>Methylobacteriaceae</taxon>
        <taxon>Microvirga</taxon>
    </lineage>
</organism>
<gene>
    <name evidence="1" type="ORF">H0S73_16665</name>
</gene>
<evidence type="ECO:0000313" key="2">
    <source>
        <dbReference type="Proteomes" id="UP000572984"/>
    </source>
</evidence>
<dbReference type="SUPFAM" id="SSF53335">
    <property type="entry name" value="S-adenosyl-L-methionine-dependent methyltransferases"/>
    <property type="match status" value="1"/>
</dbReference>
<dbReference type="GO" id="GO:0008168">
    <property type="term" value="F:methyltransferase activity"/>
    <property type="evidence" value="ECO:0007669"/>
    <property type="project" value="UniProtKB-KW"/>
</dbReference>
<dbReference type="GO" id="GO:0032259">
    <property type="term" value="P:methylation"/>
    <property type="evidence" value="ECO:0007669"/>
    <property type="project" value="UniProtKB-KW"/>
</dbReference>
<dbReference type="InterPro" id="IPR029063">
    <property type="entry name" value="SAM-dependent_MTases_sf"/>
</dbReference>
<comment type="caution">
    <text evidence="1">The sequence shown here is derived from an EMBL/GenBank/DDBJ whole genome shotgun (WGS) entry which is preliminary data.</text>
</comment>
<dbReference type="RefSeq" id="WP_181053196.1">
    <property type="nucleotide sequence ID" value="NZ_JACDXJ010000001.1"/>
</dbReference>
<proteinExistence type="predicted"/>
<dbReference type="Pfam" id="PF13489">
    <property type="entry name" value="Methyltransf_23"/>
    <property type="match status" value="1"/>
</dbReference>